<dbReference type="InterPro" id="IPR011042">
    <property type="entry name" value="6-blade_b-propeller_TolB-like"/>
</dbReference>
<dbReference type="Pfam" id="PF03088">
    <property type="entry name" value="Str_synth"/>
    <property type="match status" value="1"/>
</dbReference>
<dbReference type="AlphaFoldDB" id="A0AAW1IV72"/>
<reference evidence="6 7" key="1">
    <citation type="journal article" date="2024" name="BMC Genomics">
        <title>De novo assembly and annotation of Popillia japonica's genome with initial clues to its potential as an invasive pest.</title>
        <authorList>
            <person name="Cucini C."/>
            <person name="Boschi S."/>
            <person name="Funari R."/>
            <person name="Cardaioli E."/>
            <person name="Iannotti N."/>
            <person name="Marturano G."/>
            <person name="Paoli F."/>
            <person name="Bruttini M."/>
            <person name="Carapelli A."/>
            <person name="Frati F."/>
            <person name="Nardi F."/>
        </authorList>
    </citation>
    <scope>NUCLEOTIDE SEQUENCE [LARGE SCALE GENOMIC DNA]</scope>
    <source>
        <strain evidence="6">DMR45628</strain>
    </source>
</reference>
<keyword evidence="2" id="KW-0597">Phosphoprotein</keyword>
<sequence length="592" mass="64651">MAIDMGKIIRFITLRITEGLIVLLLITFIPNIPPYCKISDSKPVTPSQPLEGKLALNERLNDAVLWHKNDLYGPESFADYNGVLYTSLHNGQIVKFVEDRIIPVVRIGKPCKGFHEERICGRPLGMKFDKDGSLIVADAYYGVYRVNVNTGDKTQLISVDVEIDGKKPKLPNSLAIASNGDIFWSDSSTEFTLENGLFDMLADGSGRLIHYDAKTKTNTVLIDNLLFANGVALSDEEDFVLVAETGRSCVHRYYLKGPRKGKKDVFIDGLPGLPDNINSDGQGGFFFPLMAARDDYTPAPTQVFAPFPLLRKLAARLLALSELGFTWANRVYRTELFEKAIHLIGHFSVVSFMLPARCTIVHVSKTGEIIDSLHANNRRVLGVSEAYIFNGELYLGSPFNDYIGRITLEKVGWEYLSEKKITLDKVKEVPTTIPPLETAAPTTQKPTTTVRTEAPTTTTTTSKPTTTTTTAKPTTTTTTAKATTTTTTAKPPTTTAQSTTTTPKPATTTTTKPTATIAQPSSSTTTAKPPTIKTTTTEPPKVTTTKSVDSPPKTPPKPAELKSPQAGKVESKPVETAKQDKPARTSQNDLPK</sequence>
<dbReference type="PANTHER" id="PTHR10426">
    <property type="entry name" value="STRICTOSIDINE SYNTHASE-RELATED"/>
    <property type="match status" value="1"/>
</dbReference>
<accession>A0AAW1IV72</accession>
<dbReference type="Proteomes" id="UP001458880">
    <property type="component" value="Unassembled WGS sequence"/>
</dbReference>
<dbReference type="InterPro" id="IPR018119">
    <property type="entry name" value="Strictosidine_synth_cons-reg"/>
</dbReference>
<evidence type="ECO:0000259" key="5">
    <source>
        <dbReference type="Pfam" id="PF03088"/>
    </source>
</evidence>
<keyword evidence="3" id="KW-0325">Glycoprotein</keyword>
<name>A0AAW1IV72_POPJA</name>
<evidence type="ECO:0000256" key="1">
    <source>
        <dbReference type="ARBA" id="ARBA00009191"/>
    </source>
</evidence>
<dbReference type="Gene3D" id="2.120.10.30">
    <property type="entry name" value="TolB, C-terminal domain"/>
    <property type="match status" value="1"/>
</dbReference>
<protein>
    <submittedName>
        <fullName evidence="6">Strictosidine synthase</fullName>
    </submittedName>
</protein>
<organism evidence="6 7">
    <name type="scientific">Popillia japonica</name>
    <name type="common">Japanese beetle</name>
    <dbReference type="NCBI Taxonomy" id="7064"/>
    <lineage>
        <taxon>Eukaryota</taxon>
        <taxon>Metazoa</taxon>
        <taxon>Ecdysozoa</taxon>
        <taxon>Arthropoda</taxon>
        <taxon>Hexapoda</taxon>
        <taxon>Insecta</taxon>
        <taxon>Pterygota</taxon>
        <taxon>Neoptera</taxon>
        <taxon>Endopterygota</taxon>
        <taxon>Coleoptera</taxon>
        <taxon>Polyphaga</taxon>
        <taxon>Scarabaeiformia</taxon>
        <taxon>Scarabaeidae</taxon>
        <taxon>Rutelinae</taxon>
        <taxon>Popillia</taxon>
    </lineage>
</organism>
<dbReference type="SUPFAM" id="SSF63829">
    <property type="entry name" value="Calcium-dependent phosphotriesterase"/>
    <property type="match status" value="1"/>
</dbReference>
<comment type="similarity">
    <text evidence="1">Belongs to the strictosidine synthase family.</text>
</comment>
<feature type="compositionally biased region" description="Low complexity" evidence="4">
    <location>
        <begin position="438"/>
        <end position="547"/>
    </location>
</feature>
<evidence type="ECO:0000313" key="6">
    <source>
        <dbReference type="EMBL" id="KAK9693827.1"/>
    </source>
</evidence>
<evidence type="ECO:0000256" key="3">
    <source>
        <dbReference type="ARBA" id="ARBA00023180"/>
    </source>
</evidence>
<evidence type="ECO:0000256" key="4">
    <source>
        <dbReference type="SAM" id="MobiDB-lite"/>
    </source>
</evidence>
<keyword evidence="7" id="KW-1185">Reference proteome</keyword>
<dbReference type="EMBL" id="JASPKY010000530">
    <property type="protein sequence ID" value="KAK9693827.1"/>
    <property type="molecule type" value="Genomic_DNA"/>
</dbReference>
<feature type="domain" description="Strictosidine synthase conserved region" evidence="5">
    <location>
        <begin position="172"/>
        <end position="258"/>
    </location>
</feature>
<dbReference type="Pfam" id="PF20067">
    <property type="entry name" value="SSL_N"/>
    <property type="match status" value="1"/>
</dbReference>
<feature type="compositionally biased region" description="Basic and acidic residues" evidence="4">
    <location>
        <begin position="569"/>
        <end position="583"/>
    </location>
</feature>
<gene>
    <name evidence="6" type="ORF">QE152_g33924</name>
</gene>
<comment type="caution">
    <text evidence="6">The sequence shown here is derived from an EMBL/GenBank/DDBJ whole genome shotgun (WGS) entry which is preliminary data.</text>
</comment>
<feature type="region of interest" description="Disordered" evidence="4">
    <location>
        <begin position="432"/>
        <end position="592"/>
    </location>
</feature>
<dbReference type="GO" id="GO:0016787">
    <property type="term" value="F:hydrolase activity"/>
    <property type="evidence" value="ECO:0007669"/>
    <property type="project" value="TreeGrafter"/>
</dbReference>
<evidence type="ECO:0000256" key="2">
    <source>
        <dbReference type="ARBA" id="ARBA00022553"/>
    </source>
</evidence>
<evidence type="ECO:0000313" key="7">
    <source>
        <dbReference type="Proteomes" id="UP001458880"/>
    </source>
</evidence>
<proteinExistence type="inferred from homology"/>
<dbReference type="PANTHER" id="PTHR10426:SF88">
    <property type="entry name" value="ADIPOCYTE PLASMA MEMBRANE-ASSOCIATED PROTEIN HEMOMUCIN-RELATED"/>
    <property type="match status" value="1"/>
</dbReference>
<dbReference type="GO" id="GO:0012505">
    <property type="term" value="C:endomembrane system"/>
    <property type="evidence" value="ECO:0007669"/>
    <property type="project" value="TreeGrafter"/>
</dbReference>